<feature type="compositionally biased region" description="Basic and acidic residues" evidence="1">
    <location>
        <begin position="8"/>
        <end position="21"/>
    </location>
</feature>
<proteinExistence type="predicted"/>
<feature type="region of interest" description="Disordered" evidence="1">
    <location>
        <begin position="1"/>
        <end position="21"/>
    </location>
</feature>
<name>A0A9P8M8B9_9HYPO</name>
<accession>A0A9P8M8B9</accession>
<evidence type="ECO:0000313" key="2">
    <source>
        <dbReference type="EMBL" id="KAH0595658.1"/>
    </source>
</evidence>
<gene>
    <name evidence="2" type="ORF">MHUMG1_06835</name>
</gene>
<keyword evidence="3" id="KW-1185">Reference proteome</keyword>
<sequence length="96" mass="10483">MYFQQGQGHDEDGQPEEKTYSDKPRAVLRHLCLGKQCAATEALDTTVTARMKHSDGKIGDDFDGWAGACAEDVAKERLLIVGRVPIAKQKSSNGSF</sequence>
<evidence type="ECO:0000313" key="3">
    <source>
        <dbReference type="Proteomes" id="UP000764110"/>
    </source>
</evidence>
<comment type="caution">
    <text evidence="2">The sequence shown here is derived from an EMBL/GenBank/DDBJ whole genome shotgun (WGS) entry which is preliminary data.</text>
</comment>
<dbReference type="AlphaFoldDB" id="A0A9P8M8B9"/>
<dbReference type="EMBL" id="JACEFI010000012">
    <property type="protein sequence ID" value="KAH0595658.1"/>
    <property type="molecule type" value="Genomic_DNA"/>
</dbReference>
<evidence type="ECO:0000256" key="1">
    <source>
        <dbReference type="SAM" id="MobiDB-lite"/>
    </source>
</evidence>
<reference evidence="2 3" key="1">
    <citation type="submission" date="2020-07" db="EMBL/GenBank/DDBJ databases">
        <title>Metarhizium humberi genome.</title>
        <authorList>
            <person name="Lysoe E."/>
        </authorList>
    </citation>
    <scope>NUCLEOTIDE SEQUENCE [LARGE SCALE GENOMIC DNA]</scope>
    <source>
        <strain evidence="2 3">ESALQ1638</strain>
    </source>
</reference>
<organism evidence="2 3">
    <name type="scientific">Metarhizium humberi</name>
    <dbReference type="NCBI Taxonomy" id="2596975"/>
    <lineage>
        <taxon>Eukaryota</taxon>
        <taxon>Fungi</taxon>
        <taxon>Dikarya</taxon>
        <taxon>Ascomycota</taxon>
        <taxon>Pezizomycotina</taxon>
        <taxon>Sordariomycetes</taxon>
        <taxon>Hypocreomycetidae</taxon>
        <taxon>Hypocreales</taxon>
        <taxon>Clavicipitaceae</taxon>
        <taxon>Metarhizium</taxon>
    </lineage>
</organism>
<protein>
    <submittedName>
        <fullName evidence="2">Uncharacterized protein</fullName>
    </submittedName>
</protein>
<dbReference type="Proteomes" id="UP000764110">
    <property type="component" value="Unassembled WGS sequence"/>
</dbReference>